<dbReference type="InterPro" id="IPR003107">
    <property type="entry name" value="HAT"/>
</dbReference>
<feature type="compositionally biased region" description="Low complexity" evidence="5">
    <location>
        <begin position="1"/>
        <end position="10"/>
    </location>
</feature>
<dbReference type="GO" id="GO:0006396">
    <property type="term" value="P:RNA processing"/>
    <property type="evidence" value="ECO:0007669"/>
    <property type="project" value="InterPro"/>
</dbReference>
<evidence type="ECO:0000256" key="3">
    <source>
        <dbReference type="ARBA" id="ARBA00022737"/>
    </source>
</evidence>
<accession>A0AAD7P195</accession>
<dbReference type="InterPro" id="IPR013633">
    <property type="entry name" value="NRDE-2"/>
</dbReference>
<evidence type="ECO:0000313" key="7">
    <source>
        <dbReference type="Proteomes" id="UP001215280"/>
    </source>
</evidence>
<reference evidence="6" key="1">
    <citation type="submission" date="2023-03" db="EMBL/GenBank/DDBJ databases">
        <title>Massive genome expansion in bonnet fungi (Mycena s.s.) driven by repeated elements and novel gene families across ecological guilds.</title>
        <authorList>
            <consortium name="Lawrence Berkeley National Laboratory"/>
            <person name="Harder C.B."/>
            <person name="Miyauchi S."/>
            <person name="Viragh M."/>
            <person name="Kuo A."/>
            <person name="Thoen E."/>
            <person name="Andreopoulos B."/>
            <person name="Lu D."/>
            <person name="Skrede I."/>
            <person name="Drula E."/>
            <person name="Henrissat B."/>
            <person name="Morin E."/>
            <person name="Kohler A."/>
            <person name="Barry K."/>
            <person name="LaButti K."/>
            <person name="Morin E."/>
            <person name="Salamov A."/>
            <person name="Lipzen A."/>
            <person name="Mereny Z."/>
            <person name="Hegedus B."/>
            <person name="Baldrian P."/>
            <person name="Stursova M."/>
            <person name="Weitz H."/>
            <person name="Taylor A."/>
            <person name="Grigoriev I.V."/>
            <person name="Nagy L.G."/>
            <person name="Martin F."/>
            <person name="Kauserud H."/>
        </authorList>
    </citation>
    <scope>NUCLEOTIDE SEQUENCE</scope>
    <source>
        <strain evidence="6">CBHHK188m</strain>
    </source>
</reference>
<dbReference type="Proteomes" id="UP001215280">
    <property type="component" value="Unassembled WGS sequence"/>
</dbReference>
<dbReference type="AlphaFoldDB" id="A0AAD7P195"/>
<feature type="region of interest" description="Disordered" evidence="5">
    <location>
        <begin position="1"/>
        <end position="70"/>
    </location>
</feature>
<feature type="compositionally biased region" description="Basic and acidic residues" evidence="5">
    <location>
        <begin position="42"/>
        <end position="53"/>
    </location>
</feature>
<name>A0AAD7P195_9AGAR</name>
<feature type="region of interest" description="Disordered" evidence="5">
    <location>
        <begin position="115"/>
        <end position="203"/>
    </location>
</feature>
<keyword evidence="3" id="KW-0677">Repeat</keyword>
<feature type="compositionally biased region" description="Polar residues" evidence="5">
    <location>
        <begin position="123"/>
        <end position="148"/>
    </location>
</feature>
<dbReference type="InterPro" id="IPR011990">
    <property type="entry name" value="TPR-like_helical_dom_sf"/>
</dbReference>
<keyword evidence="7" id="KW-1185">Reference proteome</keyword>
<evidence type="ECO:0000256" key="1">
    <source>
        <dbReference type="ARBA" id="ARBA00004123"/>
    </source>
</evidence>
<evidence type="ECO:0000313" key="6">
    <source>
        <dbReference type="EMBL" id="KAJ7783652.1"/>
    </source>
</evidence>
<dbReference type="SUPFAM" id="SSF48452">
    <property type="entry name" value="TPR-like"/>
    <property type="match status" value="1"/>
</dbReference>
<dbReference type="GO" id="GO:0031048">
    <property type="term" value="P:regulatory ncRNA-mediated heterochromatin formation"/>
    <property type="evidence" value="ECO:0007669"/>
    <property type="project" value="TreeGrafter"/>
</dbReference>
<comment type="subcellular location">
    <subcellularLocation>
        <location evidence="1">Nucleus</location>
    </subcellularLocation>
</comment>
<comment type="caution">
    <text evidence="6">The sequence shown here is derived from an EMBL/GenBank/DDBJ whole genome shotgun (WGS) entry which is preliminary data.</text>
</comment>
<proteinExistence type="inferred from homology"/>
<keyword evidence="4" id="KW-0539">Nucleus</keyword>
<gene>
    <name evidence="6" type="ORF">DFH07DRAFT_1054856</name>
</gene>
<evidence type="ECO:0000256" key="4">
    <source>
        <dbReference type="ARBA" id="ARBA00023242"/>
    </source>
</evidence>
<evidence type="ECO:0000256" key="2">
    <source>
        <dbReference type="ARBA" id="ARBA00009265"/>
    </source>
</evidence>
<sequence>MSFPSFSSFPELPTNSAPALKQKERRRRDKAKPIQNDPDVQPPKERKERRTTDEQADSTSRLFYSDRKGDPLNIQYGGLHSREVPKYHSGRHILGLPPSFSVLYRTSHGVEVGLPGKRKMPSLTDTSSRALLSRNPTRSLVNATASSSKYEEHDGFLRLPSRSANEQAYRAIDKSNGNSDSESDSGQSDAGDSSEEETPNSHQVTLRTINEKLAVDSRSISNWLSLLSHTLLAIPTTSKNATRARSEISISILSRALEAAGNSSILRIRYLQAGEEIWHDSKLRAEWEDALKKVTSGPAAPSGGVEIWMEWFEWRIRKSNKGISAVVEDAKRALAALYHDEVAQVRIFWRLAVAFQNTGFGERATAMFQAQAELVFQIPQALYGLPLARRLDSLEEFWESECPRIGEAGATGWDTWFSSGRPSMPPASPPKPPPIEDLDPYRKFGFSESLADRALFLPRRSTDIEADSDPYSIILFSDIRDVLLNLDSADAKDLFRHAWLMVLGLNLPGFKVGPRLGELEPDTSMDLDDRWCHTYLLRPAYLDAVFPSNKGTVSRIMSDAVTGVIVGREREYASGLGGPISSWGWGVIRSLEVPSSDGRTRALWSKEDLKGVNGPFVRNVFSQLRLGNGDLDWDLFSLAFEATTSVKSALKLSRGFLSTAPDSLLHWAAHARLEQLRGRPDDARKVYETVLSSHVARPETGRLWCDWAEMEWLARQPDAALKVVLRSAGVDGSGGVMLLRAKRSLDDNANGVQHWPEREPWVKLRALLELLTNNAPATLHIFDGHLSAQKVGSTNHERLTVEQLLMLYRHGAVLKNPTPPALLRERVEESLKLYPSNSVLLGLFLEGERGQGVWGKVRAMLGESAGGLDKDVLRRIQEVWIAGWDKGRWEAEVERTRSGLAAAVESERTRRSVIIWRIFIEFEIRVGQLNRAKKLLFRAIGECPLVKELYLVAFGPLRAVFSAQELNGFADTMAERELRLRQGLDEFLEGWEEKEGSESAEDVDSGDEIEVSAKEYRLRLPY</sequence>
<dbReference type="Pfam" id="PF08424">
    <property type="entry name" value="NRDE-2"/>
    <property type="match status" value="1"/>
</dbReference>
<evidence type="ECO:0000256" key="5">
    <source>
        <dbReference type="SAM" id="MobiDB-lite"/>
    </source>
</evidence>
<dbReference type="SMART" id="SM00386">
    <property type="entry name" value="HAT"/>
    <property type="match status" value="2"/>
</dbReference>
<organism evidence="6 7">
    <name type="scientific">Mycena maculata</name>
    <dbReference type="NCBI Taxonomy" id="230809"/>
    <lineage>
        <taxon>Eukaryota</taxon>
        <taxon>Fungi</taxon>
        <taxon>Dikarya</taxon>
        <taxon>Basidiomycota</taxon>
        <taxon>Agaricomycotina</taxon>
        <taxon>Agaricomycetes</taxon>
        <taxon>Agaricomycetidae</taxon>
        <taxon>Agaricales</taxon>
        <taxon>Marasmiineae</taxon>
        <taxon>Mycenaceae</taxon>
        <taxon>Mycena</taxon>
    </lineage>
</organism>
<dbReference type="PANTHER" id="PTHR13471:SF0">
    <property type="entry name" value="NUCLEAR EXOSOME REGULATOR NRDE2"/>
    <property type="match status" value="1"/>
</dbReference>
<dbReference type="Gene3D" id="1.25.40.10">
    <property type="entry name" value="Tetratricopeptide repeat domain"/>
    <property type="match status" value="1"/>
</dbReference>
<comment type="similarity">
    <text evidence="2">Belongs to the NRDE2 family.</text>
</comment>
<protein>
    <submittedName>
        <fullName evidence="6">NRDE-2, necessary for RNA interference-domain-containing protein</fullName>
    </submittedName>
</protein>
<dbReference type="PANTHER" id="PTHR13471">
    <property type="entry name" value="TETRATRICOPEPTIDE-LIKE HELICAL"/>
    <property type="match status" value="1"/>
</dbReference>
<feature type="compositionally biased region" description="Low complexity" evidence="5">
    <location>
        <begin position="175"/>
        <end position="191"/>
    </location>
</feature>
<dbReference type="EMBL" id="JARJLG010000002">
    <property type="protein sequence ID" value="KAJ7783652.1"/>
    <property type="molecule type" value="Genomic_DNA"/>
</dbReference>
<dbReference type="GO" id="GO:0071013">
    <property type="term" value="C:catalytic step 2 spliceosome"/>
    <property type="evidence" value="ECO:0007669"/>
    <property type="project" value="TreeGrafter"/>
</dbReference>
<dbReference type="GO" id="GO:1902369">
    <property type="term" value="P:negative regulation of RNA catabolic process"/>
    <property type="evidence" value="ECO:0007669"/>
    <property type="project" value="TreeGrafter"/>
</dbReference>